<dbReference type="PATRIC" id="fig|1212489.4.peg.794"/>
<comment type="caution">
    <text evidence="2">The sequence shown here is derived from an EMBL/GenBank/DDBJ whole genome shotgun (WGS) entry which is preliminary data.</text>
</comment>
<accession>A0A0W0T0H0</accession>
<name>A0A0W0T0H0_9GAMM</name>
<organism evidence="2 3">
    <name type="scientific">Legionella drozanskii LLAP-1</name>
    <dbReference type="NCBI Taxonomy" id="1212489"/>
    <lineage>
        <taxon>Bacteria</taxon>
        <taxon>Pseudomonadati</taxon>
        <taxon>Pseudomonadota</taxon>
        <taxon>Gammaproteobacteria</taxon>
        <taxon>Legionellales</taxon>
        <taxon>Legionellaceae</taxon>
        <taxon>Legionella</taxon>
    </lineage>
</organism>
<dbReference type="EMBL" id="LNXY01000011">
    <property type="protein sequence ID" value="KTC89106.1"/>
    <property type="molecule type" value="Genomic_DNA"/>
</dbReference>
<feature type="transmembrane region" description="Helical" evidence="1">
    <location>
        <begin position="28"/>
        <end position="53"/>
    </location>
</feature>
<sequence length="54" mass="6717">MTRKSFFKREWKIFKKFYNKSAENRIGFYNFLGFIVIPIIGMTILYILVRIFWM</sequence>
<keyword evidence="1" id="KW-0472">Membrane</keyword>
<dbReference type="AlphaFoldDB" id="A0A0W0T0H0"/>
<keyword evidence="1" id="KW-1133">Transmembrane helix</keyword>
<evidence type="ECO:0000256" key="1">
    <source>
        <dbReference type="SAM" id="Phobius"/>
    </source>
</evidence>
<protein>
    <submittedName>
        <fullName evidence="2">Uncharacterized protein</fullName>
    </submittedName>
</protein>
<keyword evidence="3" id="KW-1185">Reference proteome</keyword>
<reference evidence="2 3" key="1">
    <citation type="submission" date="2015-11" db="EMBL/GenBank/DDBJ databases">
        <title>Genomic analysis of 38 Legionella species identifies large and diverse effector repertoires.</title>
        <authorList>
            <person name="Burstein D."/>
            <person name="Amaro F."/>
            <person name="Zusman T."/>
            <person name="Lifshitz Z."/>
            <person name="Cohen O."/>
            <person name="Gilbert J.A."/>
            <person name="Pupko T."/>
            <person name="Shuman H.A."/>
            <person name="Segal G."/>
        </authorList>
    </citation>
    <scope>NUCLEOTIDE SEQUENCE [LARGE SCALE GENOMIC DNA]</scope>
    <source>
        <strain evidence="2 3">ATCC 700990</strain>
    </source>
</reference>
<proteinExistence type="predicted"/>
<dbReference type="STRING" id="1212489.Ldro_0764"/>
<evidence type="ECO:0000313" key="2">
    <source>
        <dbReference type="EMBL" id="KTC89106.1"/>
    </source>
</evidence>
<dbReference type="Proteomes" id="UP000054736">
    <property type="component" value="Unassembled WGS sequence"/>
</dbReference>
<keyword evidence="1" id="KW-0812">Transmembrane</keyword>
<gene>
    <name evidence="2" type="ORF">Ldro_0764</name>
</gene>
<evidence type="ECO:0000313" key="3">
    <source>
        <dbReference type="Proteomes" id="UP000054736"/>
    </source>
</evidence>